<dbReference type="InterPro" id="IPR032675">
    <property type="entry name" value="LRR_dom_sf"/>
</dbReference>
<dbReference type="SUPFAM" id="SSF52047">
    <property type="entry name" value="RNI-like"/>
    <property type="match status" value="1"/>
</dbReference>
<dbReference type="SUPFAM" id="SSF81383">
    <property type="entry name" value="F-box domain"/>
    <property type="match status" value="1"/>
</dbReference>
<keyword evidence="2" id="KW-1185">Reference proteome</keyword>
<organism evidence="1 2">
    <name type="scientific">Thelephora terrestris</name>
    <dbReference type="NCBI Taxonomy" id="56493"/>
    <lineage>
        <taxon>Eukaryota</taxon>
        <taxon>Fungi</taxon>
        <taxon>Dikarya</taxon>
        <taxon>Basidiomycota</taxon>
        <taxon>Agaricomycotina</taxon>
        <taxon>Agaricomycetes</taxon>
        <taxon>Thelephorales</taxon>
        <taxon>Thelephoraceae</taxon>
        <taxon>Thelephora</taxon>
    </lineage>
</organism>
<dbReference type="Proteomes" id="UP000736335">
    <property type="component" value="Unassembled WGS sequence"/>
</dbReference>
<sequence length="528" mass="59016">MYSPISKEPRLTGGPFIPRLCAVKRGLQDVLLGTSVAVTLDENELVALDEEASEVVFLIRTIRNRRAPINRLPRDVLALIPQFFDGQERAKIAIVLTHVCRAWREVFISLASLWTDFDCADAAKTRCYFDRSKLAPVSMRLNRPTGFFPNDPFLEVFPQLISRLKRLTVKTTPGYLQDITQHLVHRAPLLEALSINASHLDTRASSALTTDIFDGDLASLRELHLFSATTQLSWRNMNNLTSISMVYALDPAVSVGQVLDFLESAPRLLTITLLFSASLSTSAAQNGRLVSLARLTRLSICGSQRPSILLDHLIIPVGAGVFTVLDSPGPNIDDHLPKSLENLRNLSHFTKISLFYESDPYTEWTSIQFTGPNGEVRITSSSYTPDAMSVVPQSLARFDTSKTRCLEVVGSEFTTELRQALLSLTNLRTLIISECRDILPFLFETDPMSSPDTSIVCPRLKELTVSVYDECDMDSLIEIAVAREWEGAQLNFVKIFSCGEPVLMERVEELLEYVSRVEINTKVDEEEN</sequence>
<evidence type="ECO:0000313" key="2">
    <source>
        <dbReference type="Proteomes" id="UP000736335"/>
    </source>
</evidence>
<name>A0A9P6HBR5_9AGAM</name>
<proteinExistence type="predicted"/>
<dbReference type="Gene3D" id="3.80.10.10">
    <property type="entry name" value="Ribonuclease Inhibitor"/>
    <property type="match status" value="1"/>
</dbReference>
<comment type="caution">
    <text evidence="1">The sequence shown here is derived from an EMBL/GenBank/DDBJ whole genome shotgun (WGS) entry which is preliminary data.</text>
</comment>
<gene>
    <name evidence="1" type="ORF">BJ322DRAFT_1109562</name>
</gene>
<reference evidence="1" key="1">
    <citation type="journal article" date="2020" name="Nat. Commun.">
        <title>Large-scale genome sequencing of mycorrhizal fungi provides insights into the early evolution of symbiotic traits.</title>
        <authorList>
            <person name="Miyauchi S."/>
            <person name="Kiss E."/>
            <person name="Kuo A."/>
            <person name="Drula E."/>
            <person name="Kohler A."/>
            <person name="Sanchez-Garcia M."/>
            <person name="Morin E."/>
            <person name="Andreopoulos B."/>
            <person name="Barry K.W."/>
            <person name="Bonito G."/>
            <person name="Buee M."/>
            <person name="Carver A."/>
            <person name="Chen C."/>
            <person name="Cichocki N."/>
            <person name="Clum A."/>
            <person name="Culley D."/>
            <person name="Crous P.W."/>
            <person name="Fauchery L."/>
            <person name="Girlanda M."/>
            <person name="Hayes R.D."/>
            <person name="Keri Z."/>
            <person name="LaButti K."/>
            <person name="Lipzen A."/>
            <person name="Lombard V."/>
            <person name="Magnuson J."/>
            <person name="Maillard F."/>
            <person name="Murat C."/>
            <person name="Nolan M."/>
            <person name="Ohm R.A."/>
            <person name="Pangilinan J."/>
            <person name="Pereira M.F."/>
            <person name="Perotto S."/>
            <person name="Peter M."/>
            <person name="Pfister S."/>
            <person name="Riley R."/>
            <person name="Sitrit Y."/>
            <person name="Stielow J.B."/>
            <person name="Szollosi G."/>
            <person name="Zifcakova L."/>
            <person name="Stursova M."/>
            <person name="Spatafora J.W."/>
            <person name="Tedersoo L."/>
            <person name="Vaario L.M."/>
            <person name="Yamada A."/>
            <person name="Yan M."/>
            <person name="Wang P."/>
            <person name="Xu J."/>
            <person name="Bruns T."/>
            <person name="Baldrian P."/>
            <person name="Vilgalys R."/>
            <person name="Dunand C."/>
            <person name="Henrissat B."/>
            <person name="Grigoriev I.V."/>
            <person name="Hibbett D."/>
            <person name="Nagy L.G."/>
            <person name="Martin F.M."/>
        </authorList>
    </citation>
    <scope>NUCLEOTIDE SEQUENCE</scope>
    <source>
        <strain evidence="1">UH-Tt-Lm1</strain>
    </source>
</reference>
<dbReference type="AlphaFoldDB" id="A0A9P6HBR5"/>
<dbReference type="OrthoDB" id="2884925at2759"/>
<accession>A0A9P6HBR5</accession>
<dbReference type="InterPro" id="IPR036047">
    <property type="entry name" value="F-box-like_dom_sf"/>
</dbReference>
<evidence type="ECO:0008006" key="3">
    <source>
        <dbReference type="Google" id="ProtNLM"/>
    </source>
</evidence>
<reference evidence="1" key="2">
    <citation type="submission" date="2020-11" db="EMBL/GenBank/DDBJ databases">
        <authorList>
            <consortium name="DOE Joint Genome Institute"/>
            <person name="Kuo A."/>
            <person name="Miyauchi S."/>
            <person name="Kiss E."/>
            <person name="Drula E."/>
            <person name="Kohler A."/>
            <person name="Sanchez-Garcia M."/>
            <person name="Andreopoulos B."/>
            <person name="Barry K.W."/>
            <person name="Bonito G."/>
            <person name="Buee M."/>
            <person name="Carver A."/>
            <person name="Chen C."/>
            <person name="Cichocki N."/>
            <person name="Clum A."/>
            <person name="Culley D."/>
            <person name="Crous P.W."/>
            <person name="Fauchery L."/>
            <person name="Girlanda M."/>
            <person name="Hayes R."/>
            <person name="Keri Z."/>
            <person name="Labutti K."/>
            <person name="Lipzen A."/>
            <person name="Lombard V."/>
            <person name="Magnuson J."/>
            <person name="Maillard F."/>
            <person name="Morin E."/>
            <person name="Murat C."/>
            <person name="Nolan M."/>
            <person name="Ohm R."/>
            <person name="Pangilinan J."/>
            <person name="Pereira M."/>
            <person name="Perotto S."/>
            <person name="Peter M."/>
            <person name="Riley R."/>
            <person name="Sitrit Y."/>
            <person name="Stielow B."/>
            <person name="Szollosi G."/>
            <person name="Zifcakova L."/>
            <person name="Stursova M."/>
            <person name="Spatafora J.W."/>
            <person name="Tedersoo L."/>
            <person name="Vaario L.-M."/>
            <person name="Yamada A."/>
            <person name="Yan M."/>
            <person name="Wang P."/>
            <person name="Xu J."/>
            <person name="Bruns T."/>
            <person name="Baldrian P."/>
            <person name="Vilgalys R."/>
            <person name="Henrissat B."/>
            <person name="Grigoriev I.V."/>
            <person name="Hibbett D."/>
            <person name="Nagy L.G."/>
            <person name="Martin F.M."/>
        </authorList>
    </citation>
    <scope>NUCLEOTIDE SEQUENCE</scope>
    <source>
        <strain evidence="1">UH-Tt-Lm1</strain>
    </source>
</reference>
<dbReference type="EMBL" id="WIUZ02000009">
    <property type="protein sequence ID" value="KAF9783712.1"/>
    <property type="molecule type" value="Genomic_DNA"/>
</dbReference>
<dbReference type="Gene3D" id="1.20.1280.50">
    <property type="match status" value="1"/>
</dbReference>
<protein>
    <recommendedName>
        <fullName evidence="3">F-box domain-containing protein</fullName>
    </recommendedName>
</protein>
<evidence type="ECO:0000313" key="1">
    <source>
        <dbReference type="EMBL" id="KAF9783712.1"/>
    </source>
</evidence>